<feature type="compositionally biased region" description="Low complexity" evidence="2">
    <location>
        <begin position="339"/>
        <end position="356"/>
    </location>
</feature>
<feature type="compositionally biased region" description="Low complexity" evidence="2">
    <location>
        <begin position="505"/>
        <end position="521"/>
    </location>
</feature>
<dbReference type="PANTHER" id="PTHR46007:SF12">
    <property type="entry name" value="C2H2-TYPE DOMAIN-CONTAINING PROTEIN-RELATED"/>
    <property type="match status" value="1"/>
</dbReference>
<dbReference type="RefSeq" id="XP_013337449.1">
    <property type="nucleotide sequence ID" value="XM_013481995.1"/>
</dbReference>
<dbReference type="OrthoDB" id="348818at2759"/>
<protein>
    <submittedName>
        <fullName evidence="3">Uncharacterized protein</fullName>
    </submittedName>
</protein>
<gene>
    <name evidence="3" type="ORF">EMWEY_00034900</name>
</gene>
<proteinExistence type="predicted"/>
<reference evidence="3" key="2">
    <citation type="submission" date="2013-10" db="EMBL/GenBank/DDBJ databases">
        <authorList>
            <person name="Aslett M."/>
        </authorList>
    </citation>
    <scope>NUCLEOTIDE SEQUENCE [LARGE SCALE GENOMIC DNA]</scope>
    <source>
        <strain evidence="3">Weybridge</strain>
    </source>
</reference>
<organism evidence="3 4">
    <name type="scientific">Eimeria maxima</name>
    <name type="common">Coccidian parasite</name>
    <dbReference type="NCBI Taxonomy" id="5804"/>
    <lineage>
        <taxon>Eukaryota</taxon>
        <taxon>Sar</taxon>
        <taxon>Alveolata</taxon>
        <taxon>Apicomplexa</taxon>
        <taxon>Conoidasida</taxon>
        <taxon>Coccidia</taxon>
        <taxon>Eucoccidiorida</taxon>
        <taxon>Eimeriorina</taxon>
        <taxon>Eimeriidae</taxon>
        <taxon>Eimeria</taxon>
    </lineage>
</organism>
<feature type="coiled-coil region" evidence="1">
    <location>
        <begin position="191"/>
        <end position="260"/>
    </location>
</feature>
<sequence>MQRLQCTDPFEEDVRKLGFDPPPKPTTTSSSSSNSNSNSSRSNSSSSSSNKNKCLMHSGLNTATAAAGGPGGAATIAEVAEAASKACGPPEVPASMQQQQQQHLVRQQMLQQLQQNLDHDEPPVDAIISLCNKDRLERQLIPCFREIRAAMRLLLHGEGAERAMLGEALVLSLTSAVSIIDNELAAYHRYVRDLETALARWKDREIELQQLLQHQQQLQQIVASHQRLRDEDKKHYEEIIKNLHDRIDELQQEIARLEPEDELVAETRDRHGELLQLLQGRAAEHAVQGELLQQGRLLLQQITTGVLPMESLRDKERGRVYETKEGELCFRYQQQQQQQQQEQRATPAAAAAAAEALTVDDSSSSNKCGTMNSSSSHSSSTITSSNSSSSSSSSSCLLLCCRPYDVKERGGPPPGLSLEEIVAVAAAAYKAKAASDAAAAAAAAAPGQQQKQIRLSLVETLEDILTLSRPTQKEVQHTLASITYTLLLLQRDQEQQQQQLQQQLQQQPQQQQHQQQQQQQQNDSPEFFTLRRAVRFGR</sequence>
<name>U6MEB5_EIMMA</name>
<dbReference type="Proteomes" id="UP000030763">
    <property type="component" value="Unassembled WGS sequence"/>
</dbReference>
<dbReference type="EMBL" id="HG721932">
    <property type="protein sequence ID" value="CDJ60799.1"/>
    <property type="molecule type" value="Genomic_DNA"/>
</dbReference>
<feature type="region of interest" description="Disordered" evidence="2">
    <location>
        <begin position="1"/>
        <end position="55"/>
    </location>
</feature>
<dbReference type="GO" id="GO:0003713">
    <property type="term" value="F:transcription coactivator activity"/>
    <property type="evidence" value="ECO:0007669"/>
    <property type="project" value="TreeGrafter"/>
</dbReference>
<feature type="compositionally biased region" description="Low complexity" evidence="2">
    <location>
        <begin position="372"/>
        <end position="395"/>
    </location>
</feature>
<evidence type="ECO:0000313" key="3">
    <source>
        <dbReference type="EMBL" id="CDJ60799.1"/>
    </source>
</evidence>
<dbReference type="PANTHER" id="PTHR46007">
    <property type="entry name" value="MEDIATOR OF RNA POLYMERASE II TRANSCRIPTION SUBUNIT 12"/>
    <property type="match status" value="1"/>
</dbReference>
<keyword evidence="1" id="KW-0175">Coiled coil</keyword>
<dbReference type="GO" id="GO:0016592">
    <property type="term" value="C:mediator complex"/>
    <property type="evidence" value="ECO:0007669"/>
    <property type="project" value="TreeGrafter"/>
</dbReference>
<keyword evidence="4" id="KW-1185">Reference proteome</keyword>
<feature type="region of interest" description="Disordered" evidence="2">
    <location>
        <begin position="505"/>
        <end position="528"/>
    </location>
</feature>
<feature type="compositionally biased region" description="Polar residues" evidence="2">
    <location>
        <begin position="360"/>
        <end position="371"/>
    </location>
</feature>
<evidence type="ECO:0000256" key="1">
    <source>
        <dbReference type="SAM" id="Coils"/>
    </source>
</evidence>
<dbReference type="VEuPathDB" id="ToxoDB:EMWEY_00034900"/>
<dbReference type="InterPro" id="IPR051647">
    <property type="entry name" value="Mediator_comp_sub12"/>
</dbReference>
<dbReference type="GO" id="GO:0045944">
    <property type="term" value="P:positive regulation of transcription by RNA polymerase II"/>
    <property type="evidence" value="ECO:0007669"/>
    <property type="project" value="TreeGrafter"/>
</dbReference>
<dbReference type="AlphaFoldDB" id="U6MEB5"/>
<reference evidence="3" key="1">
    <citation type="submission" date="2013-10" db="EMBL/GenBank/DDBJ databases">
        <title>Genomic analysis of the causative agents of coccidiosis in chickens.</title>
        <authorList>
            <person name="Reid A.J."/>
            <person name="Blake D."/>
            <person name="Billington K."/>
            <person name="Browne H."/>
            <person name="Dunn M."/>
            <person name="Hung S."/>
            <person name="Kawahara F."/>
            <person name="Miranda-Saavedra D."/>
            <person name="Mourier T."/>
            <person name="Nagra H."/>
            <person name="Otto T.D."/>
            <person name="Rawlings N."/>
            <person name="Sanchez A."/>
            <person name="Sanders M."/>
            <person name="Subramaniam C."/>
            <person name="Tay Y."/>
            <person name="Dear P."/>
            <person name="Doerig C."/>
            <person name="Gruber A."/>
            <person name="Parkinson J."/>
            <person name="Shirley M."/>
            <person name="Wan K.L."/>
            <person name="Berriman M."/>
            <person name="Tomley F."/>
            <person name="Pain A."/>
        </authorList>
    </citation>
    <scope>NUCLEOTIDE SEQUENCE [LARGE SCALE GENOMIC DNA]</scope>
    <source>
        <strain evidence="3">Weybridge</strain>
    </source>
</reference>
<feature type="compositionally biased region" description="Low complexity" evidence="2">
    <location>
        <begin position="29"/>
        <end position="50"/>
    </location>
</feature>
<accession>U6MEB5</accession>
<feature type="region of interest" description="Disordered" evidence="2">
    <location>
        <begin position="339"/>
        <end position="395"/>
    </location>
</feature>
<evidence type="ECO:0000313" key="4">
    <source>
        <dbReference type="Proteomes" id="UP000030763"/>
    </source>
</evidence>
<evidence type="ECO:0000256" key="2">
    <source>
        <dbReference type="SAM" id="MobiDB-lite"/>
    </source>
</evidence>
<dbReference type="GeneID" id="25337476"/>